<dbReference type="InterPro" id="IPR050963">
    <property type="entry name" value="Sirohydro_Cobaltochel/CbiX"/>
</dbReference>
<evidence type="ECO:0000313" key="3">
    <source>
        <dbReference type="EMBL" id="KUG15865.1"/>
    </source>
</evidence>
<dbReference type="InterPro" id="IPR002762">
    <property type="entry name" value="CbiX-like"/>
</dbReference>
<reference evidence="3" key="1">
    <citation type="journal article" date="2015" name="Proc. Natl. Acad. Sci. U.S.A.">
        <title>Networks of energetic and metabolic interactions define dynamics in microbial communities.</title>
        <authorList>
            <person name="Embree M."/>
            <person name="Liu J.K."/>
            <person name="Al-Bassam M.M."/>
            <person name="Zengler K."/>
        </authorList>
    </citation>
    <scope>NUCLEOTIDE SEQUENCE</scope>
</reference>
<protein>
    <submittedName>
        <fullName evidence="3">Sirohydrochlorin cobaltochelatase</fullName>
        <ecNumber evidence="3">4.99.1.3</ecNumber>
    </submittedName>
</protein>
<dbReference type="CDD" id="cd03416">
    <property type="entry name" value="CbiX_SirB_N"/>
    <property type="match status" value="1"/>
</dbReference>
<evidence type="ECO:0000256" key="2">
    <source>
        <dbReference type="ARBA" id="ARBA00023239"/>
    </source>
</evidence>
<name>A0A0W8F4S4_9ZZZZ</name>
<dbReference type="EMBL" id="LNQE01001522">
    <property type="protein sequence ID" value="KUG15865.1"/>
    <property type="molecule type" value="Genomic_DNA"/>
</dbReference>
<dbReference type="EC" id="4.99.1.3" evidence="3"/>
<keyword evidence="1" id="KW-0479">Metal-binding</keyword>
<organism evidence="3">
    <name type="scientific">hydrocarbon metagenome</name>
    <dbReference type="NCBI Taxonomy" id="938273"/>
    <lineage>
        <taxon>unclassified sequences</taxon>
        <taxon>metagenomes</taxon>
        <taxon>ecological metagenomes</taxon>
    </lineage>
</organism>
<dbReference type="GO" id="GO:0046872">
    <property type="term" value="F:metal ion binding"/>
    <property type="evidence" value="ECO:0007669"/>
    <property type="project" value="UniProtKB-KW"/>
</dbReference>
<evidence type="ECO:0000256" key="1">
    <source>
        <dbReference type="ARBA" id="ARBA00022723"/>
    </source>
</evidence>
<dbReference type="Gene3D" id="3.40.50.1400">
    <property type="match status" value="1"/>
</dbReference>
<proteinExistence type="predicted"/>
<dbReference type="SUPFAM" id="SSF53800">
    <property type="entry name" value="Chelatase"/>
    <property type="match status" value="1"/>
</dbReference>
<dbReference type="Pfam" id="PF01903">
    <property type="entry name" value="CbiX"/>
    <property type="match status" value="1"/>
</dbReference>
<accession>A0A0W8F4S4</accession>
<gene>
    <name evidence="3" type="ORF">ASZ90_014469</name>
</gene>
<dbReference type="AlphaFoldDB" id="A0A0W8F4S4"/>
<keyword evidence="2 3" id="KW-0456">Lyase</keyword>
<comment type="caution">
    <text evidence="3">The sequence shown here is derived from an EMBL/GenBank/DDBJ whole genome shotgun (WGS) entry which is preliminary data.</text>
</comment>
<dbReference type="GO" id="GO:0016852">
    <property type="term" value="F:sirohydrochlorin cobaltochelatase activity"/>
    <property type="evidence" value="ECO:0007669"/>
    <property type="project" value="UniProtKB-EC"/>
</dbReference>
<dbReference type="PANTHER" id="PTHR33542:SF3">
    <property type="entry name" value="SIROHYDROCHLORIN FERROCHELATASE, CHLOROPLASTIC"/>
    <property type="match status" value="1"/>
</dbReference>
<sequence length="131" mass="14119">MKDVGILVLGHGSSLPFNKELVESLAQMIGKNNSSGPVRTAYLNMNQPDIPAGLKSFQGTGVKKIVALPLFLAHGVHTRQDIPHELGVDPEKRRGVLNIWGDEVEVICAEPLGVDECIAALAIKRAEESLE</sequence>
<dbReference type="NCBIfam" id="NF033198">
    <property type="entry name" value="F430_CfbA"/>
    <property type="match status" value="1"/>
</dbReference>
<dbReference type="NCBIfam" id="NF002090">
    <property type="entry name" value="PRK00923.1"/>
    <property type="match status" value="1"/>
</dbReference>
<dbReference type="PANTHER" id="PTHR33542">
    <property type="entry name" value="SIROHYDROCHLORIN FERROCHELATASE, CHLOROPLASTIC"/>
    <property type="match status" value="1"/>
</dbReference>